<dbReference type="SMART" id="SM00014">
    <property type="entry name" value="acidPPc"/>
    <property type="match status" value="1"/>
</dbReference>
<feature type="transmembrane region" description="Helical" evidence="1">
    <location>
        <begin position="54"/>
        <end position="77"/>
    </location>
</feature>
<dbReference type="Gene3D" id="1.20.144.10">
    <property type="entry name" value="Phosphatidic acid phosphatase type 2/haloperoxidase"/>
    <property type="match status" value="1"/>
</dbReference>
<organism evidence="3 4">
    <name type="scientific">Candidatus Tagabacteria bacterium RIFCSPLOWO2_01_FULL_42_9</name>
    <dbReference type="NCBI Taxonomy" id="1802296"/>
    <lineage>
        <taxon>Bacteria</taxon>
        <taxon>Candidatus Tagaibacteriota</taxon>
    </lineage>
</organism>
<protein>
    <recommendedName>
        <fullName evidence="2">Phosphatidic acid phosphatase type 2/haloperoxidase domain-containing protein</fullName>
    </recommendedName>
</protein>
<evidence type="ECO:0000313" key="3">
    <source>
        <dbReference type="EMBL" id="OHA15320.1"/>
    </source>
</evidence>
<evidence type="ECO:0000313" key="4">
    <source>
        <dbReference type="Proteomes" id="UP000178116"/>
    </source>
</evidence>
<dbReference type="InterPro" id="IPR000326">
    <property type="entry name" value="PAP2/HPO"/>
</dbReference>
<keyword evidence="1" id="KW-1133">Transmembrane helix</keyword>
<feature type="transmembrane region" description="Helical" evidence="1">
    <location>
        <begin position="147"/>
        <end position="166"/>
    </location>
</feature>
<gene>
    <name evidence="3" type="ORF">A3A10_01830</name>
</gene>
<evidence type="ECO:0000259" key="2">
    <source>
        <dbReference type="SMART" id="SM00014"/>
    </source>
</evidence>
<dbReference type="PANTHER" id="PTHR14969">
    <property type="entry name" value="SPHINGOSINE-1-PHOSPHATE PHOSPHOHYDROLASE"/>
    <property type="match status" value="1"/>
</dbReference>
<name>A0A1G2LUK3_9BACT</name>
<dbReference type="AlphaFoldDB" id="A0A1G2LUK3"/>
<evidence type="ECO:0000256" key="1">
    <source>
        <dbReference type="SAM" id="Phobius"/>
    </source>
</evidence>
<dbReference type="InterPro" id="IPR036938">
    <property type="entry name" value="PAP2/HPO_sf"/>
</dbReference>
<dbReference type="Proteomes" id="UP000178116">
    <property type="component" value="Unassembled WGS sequence"/>
</dbReference>
<keyword evidence="1" id="KW-0472">Membrane</keyword>
<feature type="domain" description="Phosphatidic acid phosphatase type 2/haloperoxidase" evidence="2">
    <location>
        <begin position="54"/>
        <end position="162"/>
    </location>
</feature>
<dbReference type="PANTHER" id="PTHR14969:SF13">
    <property type="entry name" value="AT30094P"/>
    <property type="match status" value="1"/>
</dbReference>
<proteinExistence type="predicted"/>
<dbReference type="EMBL" id="MHRA01000024">
    <property type="protein sequence ID" value="OHA15320.1"/>
    <property type="molecule type" value="Genomic_DNA"/>
</dbReference>
<sequence length="173" mass="19502">MNTAIFQYLHSFSGQSVYFDLIIIFGAKYLPYLMVAALGLFFVFGDERGRELKIVLRAIGSAVLARFIITEIIRYFYYSPRPFMVYDFTPLIYDFNSSFPSGHASFFFALAAAISLFHKKWGVAYFLGSFIIVLSRIIAGVHWPSDILGGIIVGIGSAILMDKIFLHFNAPKP</sequence>
<accession>A0A1G2LUK3</accession>
<dbReference type="SUPFAM" id="SSF48317">
    <property type="entry name" value="Acid phosphatase/Vanadium-dependent haloperoxidase"/>
    <property type="match status" value="1"/>
</dbReference>
<comment type="caution">
    <text evidence="3">The sequence shown here is derived from an EMBL/GenBank/DDBJ whole genome shotgun (WGS) entry which is preliminary data.</text>
</comment>
<keyword evidence="1" id="KW-0812">Transmembrane</keyword>
<dbReference type="Pfam" id="PF01569">
    <property type="entry name" value="PAP2"/>
    <property type="match status" value="1"/>
</dbReference>
<feature type="transmembrane region" description="Helical" evidence="1">
    <location>
        <begin position="97"/>
        <end position="116"/>
    </location>
</feature>
<feature type="transmembrane region" description="Helical" evidence="1">
    <location>
        <begin position="123"/>
        <end position="141"/>
    </location>
</feature>
<feature type="transmembrane region" description="Helical" evidence="1">
    <location>
        <begin position="17"/>
        <end position="42"/>
    </location>
</feature>
<reference evidence="3 4" key="1">
    <citation type="journal article" date="2016" name="Nat. Commun.">
        <title>Thousands of microbial genomes shed light on interconnected biogeochemical processes in an aquifer system.</title>
        <authorList>
            <person name="Anantharaman K."/>
            <person name="Brown C.T."/>
            <person name="Hug L.A."/>
            <person name="Sharon I."/>
            <person name="Castelle C.J."/>
            <person name="Probst A.J."/>
            <person name="Thomas B.C."/>
            <person name="Singh A."/>
            <person name="Wilkins M.J."/>
            <person name="Karaoz U."/>
            <person name="Brodie E.L."/>
            <person name="Williams K.H."/>
            <person name="Hubbard S.S."/>
            <person name="Banfield J.F."/>
        </authorList>
    </citation>
    <scope>NUCLEOTIDE SEQUENCE [LARGE SCALE GENOMIC DNA]</scope>
</reference>